<evidence type="ECO:0000256" key="3">
    <source>
        <dbReference type="ARBA" id="ARBA00022603"/>
    </source>
</evidence>
<keyword evidence="2 6" id="KW-0698">rRNA processing</keyword>
<dbReference type="Gene3D" id="3.40.50.150">
    <property type="entry name" value="Vaccinia Virus protein VP39"/>
    <property type="match status" value="1"/>
</dbReference>
<reference evidence="7 8" key="1">
    <citation type="submission" date="2019-12" db="EMBL/GenBank/DDBJ databases">
        <title>Litoreibacter badius sp. nov., a novel bacteriochlorophyll a-containing bacterium in the genus Litoreibacter.</title>
        <authorList>
            <person name="Kanamuro M."/>
            <person name="Takabe Y."/>
            <person name="Mori K."/>
            <person name="Takaichi S."/>
            <person name="Hanada S."/>
        </authorList>
    </citation>
    <scope>NUCLEOTIDE SEQUENCE [LARGE SCALE GENOMIC DNA]</scope>
    <source>
        <strain evidence="7 8">K6</strain>
    </source>
</reference>
<dbReference type="Pfam" id="PF02527">
    <property type="entry name" value="GidB"/>
    <property type="match status" value="1"/>
</dbReference>
<evidence type="ECO:0000313" key="8">
    <source>
        <dbReference type="Proteomes" id="UP000436822"/>
    </source>
</evidence>
<comment type="function">
    <text evidence="6">Specifically methylates the N7 position of guanine in position 527 of 16S rRNA.</text>
</comment>
<dbReference type="RefSeq" id="WP_159805832.1">
    <property type="nucleotide sequence ID" value="NZ_BLJE01000002.1"/>
</dbReference>
<dbReference type="EC" id="2.1.1.170" evidence="6"/>
<feature type="binding site" evidence="6">
    <location>
        <position position="71"/>
    </location>
    <ligand>
        <name>S-adenosyl-L-methionine</name>
        <dbReference type="ChEBI" id="CHEBI:59789"/>
    </ligand>
</feature>
<keyword evidence="8" id="KW-1185">Reference proteome</keyword>
<dbReference type="NCBIfam" id="TIGR00138">
    <property type="entry name" value="rsmG_gidB"/>
    <property type="match status" value="1"/>
</dbReference>
<comment type="similarity">
    <text evidence="6">Belongs to the methyltransferase superfamily. RNA methyltransferase RsmG family.</text>
</comment>
<evidence type="ECO:0000256" key="1">
    <source>
        <dbReference type="ARBA" id="ARBA00022490"/>
    </source>
</evidence>
<gene>
    <name evidence="6 7" type="primary">rsmG</name>
    <name evidence="7" type="ORF">KIN_16310</name>
</gene>
<accession>A0A6N6JF25</accession>
<feature type="binding site" evidence="6">
    <location>
        <begin position="125"/>
        <end position="126"/>
    </location>
    <ligand>
        <name>S-adenosyl-L-methionine</name>
        <dbReference type="ChEBI" id="CHEBI:59789"/>
    </ligand>
</feature>
<evidence type="ECO:0000313" key="7">
    <source>
        <dbReference type="EMBL" id="GFE64557.1"/>
    </source>
</evidence>
<dbReference type="SUPFAM" id="SSF53335">
    <property type="entry name" value="S-adenosyl-L-methionine-dependent methyltransferases"/>
    <property type="match status" value="1"/>
</dbReference>
<feature type="binding site" evidence="6">
    <location>
        <position position="76"/>
    </location>
    <ligand>
        <name>S-adenosyl-L-methionine</name>
        <dbReference type="ChEBI" id="CHEBI:59789"/>
    </ligand>
</feature>
<dbReference type="EMBL" id="BLJE01000002">
    <property type="protein sequence ID" value="GFE64557.1"/>
    <property type="molecule type" value="Genomic_DNA"/>
</dbReference>
<evidence type="ECO:0000256" key="4">
    <source>
        <dbReference type="ARBA" id="ARBA00022679"/>
    </source>
</evidence>
<dbReference type="PANTHER" id="PTHR31760:SF0">
    <property type="entry name" value="S-ADENOSYL-L-METHIONINE-DEPENDENT METHYLTRANSFERASES SUPERFAMILY PROTEIN"/>
    <property type="match status" value="1"/>
</dbReference>
<dbReference type="PANTHER" id="PTHR31760">
    <property type="entry name" value="S-ADENOSYL-L-METHIONINE-DEPENDENT METHYLTRANSFERASES SUPERFAMILY PROTEIN"/>
    <property type="match status" value="1"/>
</dbReference>
<protein>
    <recommendedName>
        <fullName evidence="6">Ribosomal RNA small subunit methyltransferase G</fullName>
        <ecNumber evidence="6">2.1.1.170</ecNumber>
    </recommendedName>
    <alternativeName>
        <fullName evidence="6">16S rRNA 7-methylguanosine methyltransferase</fullName>
        <shortName evidence="6">16S rRNA m7G methyltransferase</shortName>
    </alternativeName>
</protein>
<dbReference type="OrthoDB" id="9808773at2"/>
<keyword evidence="1 6" id="KW-0963">Cytoplasm</keyword>
<feature type="binding site" evidence="6">
    <location>
        <position position="139"/>
    </location>
    <ligand>
        <name>S-adenosyl-L-methionine</name>
        <dbReference type="ChEBI" id="CHEBI:59789"/>
    </ligand>
</feature>
<comment type="catalytic activity">
    <reaction evidence="6">
        <text>guanosine(527) in 16S rRNA + S-adenosyl-L-methionine = N(7)-methylguanosine(527) in 16S rRNA + S-adenosyl-L-homocysteine</text>
        <dbReference type="Rhea" id="RHEA:42732"/>
        <dbReference type="Rhea" id="RHEA-COMP:10209"/>
        <dbReference type="Rhea" id="RHEA-COMP:10210"/>
        <dbReference type="ChEBI" id="CHEBI:57856"/>
        <dbReference type="ChEBI" id="CHEBI:59789"/>
        <dbReference type="ChEBI" id="CHEBI:74269"/>
        <dbReference type="ChEBI" id="CHEBI:74480"/>
        <dbReference type="EC" id="2.1.1.170"/>
    </reaction>
</comment>
<sequence>MTSTDIMGDLNVSRETLEDLKEFEQLAIKWTKHINLVSSKSVDEIWSRHILDSAQIVKLIPDGTTRMVDLGSGGGFPAIVVAVISKYLNPDFQITMVESDSRKCAFLRTCVSTFDLKATVQNRRIEEGDEAQYPIVTARALASLDKLLHYSSPLLEKDGKALFMKGNQYHDELDKARRTWQFEARPVESLSVSGSAILEITNIKAK</sequence>
<proteinExistence type="inferred from homology"/>
<keyword evidence="3 6" id="KW-0489">Methyltransferase</keyword>
<dbReference type="Proteomes" id="UP000436822">
    <property type="component" value="Unassembled WGS sequence"/>
</dbReference>
<dbReference type="HAMAP" id="MF_00074">
    <property type="entry name" value="16SrRNA_methyltr_G"/>
    <property type="match status" value="1"/>
</dbReference>
<dbReference type="PIRSF" id="PIRSF003078">
    <property type="entry name" value="GidB"/>
    <property type="match status" value="1"/>
</dbReference>
<evidence type="ECO:0000256" key="6">
    <source>
        <dbReference type="HAMAP-Rule" id="MF_00074"/>
    </source>
</evidence>
<comment type="caution">
    <text evidence="6">Lacks conserved residue(s) required for the propagation of feature annotation.</text>
</comment>
<keyword evidence="5 6" id="KW-0949">S-adenosyl-L-methionine</keyword>
<dbReference type="InterPro" id="IPR003682">
    <property type="entry name" value="rRNA_ssu_MeTfrase_G"/>
</dbReference>
<comment type="subcellular location">
    <subcellularLocation>
        <location evidence="6">Cytoplasm</location>
    </subcellularLocation>
</comment>
<dbReference type="GO" id="GO:0005829">
    <property type="term" value="C:cytosol"/>
    <property type="evidence" value="ECO:0007669"/>
    <property type="project" value="TreeGrafter"/>
</dbReference>
<dbReference type="GO" id="GO:0070043">
    <property type="term" value="F:rRNA (guanine-N7-)-methyltransferase activity"/>
    <property type="evidence" value="ECO:0007669"/>
    <property type="project" value="UniProtKB-UniRule"/>
</dbReference>
<dbReference type="InterPro" id="IPR029063">
    <property type="entry name" value="SAM-dependent_MTases_sf"/>
</dbReference>
<comment type="caution">
    <text evidence="7">The sequence shown here is derived from an EMBL/GenBank/DDBJ whole genome shotgun (WGS) entry which is preliminary data.</text>
</comment>
<evidence type="ECO:0000256" key="2">
    <source>
        <dbReference type="ARBA" id="ARBA00022552"/>
    </source>
</evidence>
<dbReference type="AlphaFoldDB" id="A0A6N6JF25"/>
<keyword evidence="4 6" id="KW-0808">Transferase</keyword>
<organism evidence="7 8">
    <name type="scientific">Litoreibacter roseus</name>
    <dbReference type="NCBI Taxonomy" id="2601869"/>
    <lineage>
        <taxon>Bacteria</taxon>
        <taxon>Pseudomonadati</taxon>
        <taxon>Pseudomonadota</taxon>
        <taxon>Alphaproteobacteria</taxon>
        <taxon>Rhodobacterales</taxon>
        <taxon>Roseobacteraceae</taxon>
        <taxon>Litoreibacter</taxon>
    </lineage>
</organism>
<evidence type="ECO:0000256" key="5">
    <source>
        <dbReference type="ARBA" id="ARBA00022691"/>
    </source>
</evidence>
<name>A0A6N6JF25_9RHOB</name>